<dbReference type="PANTHER" id="PTHR11061:SF30">
    <property type="entry name" value="TRNA (URACIL(54)-C(5))-METHYLTRANSFERASE"/>
    <property type="match status" value="1"/>
</dbReference>
<keyword evidence="1 4" id="KW-0489">Methyltransferase</keyword>
<feature type="active site" description="Nucleophile" evidence="4">
    <location>
        <position position="422"/>
    </location>
</feature>
<dbReference type="Proteomes" id="UP001501074">
    <property type="component" value="Unassembled WGS sequence"/>
</dbReference>
<dbReference type="InterPro" id="IPR030391">
    <property type="entry name" value="MeTrfase_TrmA_CS"/>
</dbReference>
<dbReference type="InterPro" id="IPR012340">
    <property type="entry name" value="NA-bd_OB-fold"/>
</dbReference>
<proteinExistence type="inferred from homology"/>
<feature type="compositionally biased region" description="Basic and acidic residues" evidence="5">
    <location>
        <begin position="8"/>
        <end position="20"/>
    </location>
</feature>
<dbReference type="GO" id="GO:0032259">
    <property type="term" value="P:methylation"/>
    <property type="evidence" value="ECO:0007669"/>
    <property type="project" value="UniProtKB-KW"/>
</dbReference>
<protein>
    <submittedName>
        <fullName evidence="7">Class I SAM-dependent RNA methyltransferase</fullName>
    </submittedName>
</protein>
<feature type="binding site" evidence="4">
    <location>
        <position position="313"/>
    </location>
    <ligand>
        <name>S-adenosyl-L-methionine</name>
        <dbReference type="ChEBI" id="CHEBI:59789"/>
    </ligand>
</feature>
<sequence length="505" mass="53464">MPEGPTGDGERRPATPDTTRDQNGPGLVTDELIQLEIGPVAHGGHCVARYDGRVVFVRHALPGEVVLARLTESAPDAKFWRADAVEAIEPSPDRVTAPCPVSGPGLCGGCDWQHADLDAQRRMKGDVVAEQLRRIAKLDPAPAVVVEGPEGDGLGWRTRVRFTSDTEGRPGLRRHRSHDVIAVKECLIAHPAAAELGVTGARWPNTLAVEVIAPTTGTPLVVAEAVAGRAGDKLRLPRLPAGTNVATRDTEGLHQVKGRTWVTEEVLVGGKVRPFRVTGTGFWQVHPAAAQTLLDAVLEAAQAQPGERTLDLYGGVGLFAAGLADQVGVTGSVILVEGDTRAASDARRGLHDLGQVRVEAGSVSRVLPRLAAQGGPLTPEGEQGTRGGADVVVLDPPRSGAGREVIAQIVALAPRVVVYVACDPAALARDLATADAAGYELKGIRAFDLFPMTHHVECVAVLVPKGERPVAKDLPVAVERPVRTGRPDRPNRRPERPGRRPERRG</sequence>
<dbReference type="EMBL" id="BAAAZO010000013">
    <property type="protein sequence ID" value="GAA3639440.1"/>
    <property type="molecule type" value="Genomic_DNA"/>
</dbReference>
<dbReference type="SUPFAM" id="SSF53335">
    <property type="entry name" value="S-adenosyl-L-methionine-dependent methyltransferases"/>
    <property type="match status" value="1"/>
</dbReference>
<comment type="caution">
    <text evidence="7">The sequence shown here is derived from an EMBL/GenBank/DDBJ whole genome shotgun (WGS) entry which is preliminary data.</text>
</comment>
<dbReference type="Pfam" id="PF01938">
    <property type="entry name" value="TRAM"/>
    <property type="match status" value="1"/>
</dbReference>
<dbReference type="Gene3D" id="2.40.50.1070">
    <property type="match status" value="1"/>
</dbReference>
<dbReference type="PANTHER" id="PTHR11061">
    <property type="entry name" value="RNA M5U METHYLTRANSFERASE"/>
    <property type="match status" value="1"/>
</dbReference>
<accession>A0ABP7AT32</accession>
<evidence type="ECO:0000313" key="7">
    <source>
        <dbReference type="EMBL" id="GAA3639440.1"/>
    </source>
</evidence>
<feature type="compositionally biased region" description="Basic and acidic residues" evidence="5">
    <location>
        <begin position="480"/>
        <end position="505"/>
    </location>
</feature>
<organism evidence="7 8">
    <name type="scientific">Kineosporia mesophila</name>
    <dbReference type="NCBI Taxonomy" id="566012"/>
    <lineage>
        <taxon>Bacteria</taxon>
        <taxon>Bacillati</taxon>
        <taxon>Actinomycetota</taxon>
        <taxon>Actinomycetes</taxon>
        <taxon>Kineosporiales</taxon>
        <taxon>Kineosporiaceae</taxon>
        <taxon>Kineosporia</taxon>
    </lineage>
</organism>
<dbReference type="InterPro" id="IPR010280">
    <property type="entry name" value="U5_MeTrfase_fam"/>
</dbReference>
<gene>
    <name evidence="7" type="ORF">GCM10022223_68080</name>
</gene>
<dbReference type="GO" id="GO:0008168">
    <property type="term" value="F:methyltransferase activity"/>
    <property type="evidence" value="ECO:0007669"/>
    <property type="project" value="UniProtKB-KW"/>
</dbReference>
<dbReference type="InterPro" id="IPR002792">
    <property type="entry name" value="TRAM_dom"/>
</dbReference>
<dbReference type="PROSITE" id="PS01231">
    <property type="entry name" value="TRMA_2"/>
    <property type="match status" value="1"/>
</dbReference>
<feature type="domain" description="TRAM" evidence="6">
    <location>
        <begin position="20"/>
        <end position="86"/>
    </location>
</feature>
<evidence type="ECO:0000256" key="3">
    <source>
        <dbReference type="ARBA" id="ARBA00022691"/>
    </source>
</evidence>
<comment type="similarity">
    <text evidence="4">Belongs to the class I-like SAM-binding methyltransferase superfamily. RNA M5U methyltransferase family.</text>
</comment>
<dbReference type="RefSeq" id="WP_231486396.1">
    <property type="nucleotide sequence ID" value="NZ_BAAAZO010000013.1"/>
</dbReference>
<feature type="binding site" evidence="4">
    <location>
        <position position="395"/>
    </location>
    <ligand>
        <name>S-adenosyl-L-methionine</name>
        <dbReference type="ChEBI" id="CHEBI:59789"/>
    </ligand>
</feature>
<feature type="region of interest" description="Disordered" evidence="5">
    <location>
        <begin position="474"/>
        <end position="505"/>
    </location>
</feature>
<evidence type="ECO:0000256" key="5">
    <source>
        <dbReference type="SAM" id="MobiDB-lite"/>
    </source>
</evidence>
<feature type="binding site" evidence="4">
    <location>
        <position position="284"/>
    </location>
    <ligand>
        <name>S-adenosyl-L-methionine</name>
        <dbReference type="ChEBI" id="CHEBI:59789"/>
    </ligand>
</feature>
<evidence type="ECO:0000313" key="8">
    <source>
        <dbReference type="Proteomes" id="UP001501074"/>
    </source>
</evidence>
<reference evidence="8" key="1">
    <citation type="journal article" date="2019" name="Int. J. Syst. Evol. Microbiol.">
        <title>The Global Catalogue of Microorganisms (GCM) 10K type strain sequencing project: providing services to taxonomists for standard genome sequencing and annotation.</title>
        <authorList>
            <consortium name="The Broad Institute Genomics Platform"/>
            <consortium name="The Broad Institute Genome Sequencing Center for Infectious Disease"/>
            <person name="Wu L."/>
            <person name="Ma J."/>
        </authorList>
    </citation>
    <scope>NUCLEOTIDE SEQUENCE [LARGE SCALE GENOMIC DNA]</scope>
    <source>
        <strain evidence="8">JCM 16902</strain>
    </source>
</reference>
<keyword evidence="2 4" id="KW-0808">Transferase</keyword>
<feature type="region of interest" description="Disordered" evidence="5">
    <location>
        <begin position="1"/>
        <end position="26"/>
    </location>
</feature>
<dbReference type="InterPro" id="IPR029063">
    <property type="entry name" value="SAM-dependent_MTases_sf"/>
</dbReference>
<dbReference type="SUPFAM" id="SSF50249">
    <property type="entry name" value="Nucleic acid-binding proteins"/>
    <property type="match status" value="1"/>
</dbReference>
<evidence type="ECO:0000256" key="4">
    <source>
        <dbReference type="PROSITE-ProRule" id="PRU01024"/>
    </source>
</evidence>
<feature type="binding site" evidence="4">
    <location>
        <position position="337"/>
    </location>
    <ligand>
        <name>S-adenosyl-L-methionine</name>
        <dbReference type="ChEBI" id="CHEBI:59789"/>
    </ligand>
</feature>
<dbReference type="Gene3D" id="2.40.50.140">
    <property type="entry name" value="Nucleic acid-binding proteins"/>
    <property type="match status" value="1"/>
</dbReference>
<dbReference type="PROSITE" id="PS50926">
    <property type="entry name" value="TRAM"/>
    <property type="match status" value="1"/>
</dbReference>
<evidence type="ECO:0000256" key="1">
    <source>
        <dbReference type="ARBA" id="ARBA00022603"/>
    </source>
</evidence>
<dbReference type="Pfam" id="PF05958">
    <property type="entry name" value="tRNA_U5-meth_tr"/>
    <property type="match status" value="1"/>
</dbReference>
<keyword evidence="3 4" id="KW-0949">S-adenosyl-L-methionine</keyword>
<dbReference type="Gene3D" id="3.40.50.150">
    <property type="entry name" value="Vaccinia Virus protein VP39"/>
    <property type="match status" value="1"/>
</dbReference>
<dbReference type="PROSITE" id="PS51687">
    <property type="entry name" value="SAM_MT_RNA_M5U"/>
    <property type="match status" value="1"/>
</dbReference>
<evidence type="ECO:0000256" key="2">
    <source>
        <dbReference type="ARBA" id="ARBA00022679"/>
    </source>
</evidence>
<keyword evidence="8" id="KW-1185">Reference proteome</keyword>
<name>A0ABP7AT32_9ACTN</name>
<evidence type="ECO:0000259" key="6">
    <source>
        <dbReference type="PROSITE" id="PS50926"/>
    </source>
</evidence>